<dbReference type="PANTHER" id="PTHR32308">
    <property type="entry name" value="LYASE BETA SUBUNIT, PUTATIVE (AFU_ORTHOLOGUE AFUA_4G13030)-RELATED"/>
    <property type="match status" value="1"/>
</dbReference>
<feature type="binding site" evidence="6">
    <location>
        <position position="112"/>
    </location>
    <ligand>
        <name>Mg(2+)</name>
        <dbReference type="ChEBI" id="CHEBI:18420"/>
    </ligand>
</feature>
<sequence length="258" mass="26616">MSVATCLAPLFVPADRPERFAKAATSGADAVILDLEDAVAPASKGAALSALRADFTELPIIVRINAAGTSWHDADIAAVSGLPVAAIMLPMAERPEDVARVARCKPVIVLVETVVGMAAARDIARCGAAARLAFGSVDYAADLGCDHVRDALAAARAEMVFASRIGNLPAPLDGVTTDVGDGAAAADDARHAASIGFGGKLAIHPRQIAVIRDAFVPSADAIDWALRVLDSGDGVAVVDGKMVDEPVRIRARKILARR</sequence>
<keyword evidence="8" id="KW-0456">Lyase</keyword>
<dbReference type="InterPro" id="IPR015813">
    <property type="entry name" value="Pyrv/PenolPyrv_kinase-like_dom"/>
</dbReference>
<feature type="binding site" evidence="6">
    <location>
        <position position="138"/>
    </location>
    <ligand>
        <name>Mg(2+)</name>
        <dbReference type="ChEBI" id="CHEBI:18420"/>
    </ligand>
</feature>
<keyword evidence="9" id="KW-1185">Reference proteome</keyword>
<evidence type="ECO:0000256" key="3">
    <source>
        <dbReference type="ARBA" id="ARBA00022723"/>
    </source>
</evidence>
<organism evidence="8 9">
    <name type="scientific">Novosphingobium fluoreni</name>
    <dbReference type="NCBI Taxonomy" id="1391222"/>
    <lineage>
        <taxon>Bacteria</taxon>
        <taxon>Pseudomonadati</taxon>
        <taxon>Pseudomonadota</taxon>
        <taxon>Alphaproteobacteria</taxon>
        <taxon>Sphingomonadales</taxon>
        <taxon>Sphingomonadaceae</taxon>
        <taxon>Novosphingobium</taxon>
    </lineage>
</organism>
<dbReference type="Pfam" id="PF03328">
    <property type="entry name" value="HpcH_HpaI"/>
    <property type="match status" value="1"/>
</dbReference>
<comment type="cofactor">
    <cofactor evidence="1">
        <name>Mg(2+)</name>
        <dbReference type="ChEBI" id="CHEBI:18420"/>
    </cofactor>
</comment>
<reference evidence="8 9" key="1">
    <citation type="submission" date="2020-08" db="EMBL/GenBank/DDBJ databases">
        <title>Genomic Encyclopedia of Type Strains, Phase IV (KMG-IV): sequencing the most valuable type-strain genomes for metagenomic binning, comparative biology and taxonomic classification.</title>
        <authorList>
            <person name="Goeker M."/>
        </authorList>
    </citation>
    <scope>NUCLEOTIDE SEQUENCE [LARGE SCALE GENOMIC DNA]</scope>
    <source>
        <strain evidence="8 9">DSM 27568</strain>
    </source>
</reference>
<evidence type="ECO:0000256" key="2">
    <source>
        <dbReference type="ARBA" id="ARBA00005568"/>
    </source>
</evidence>
<dbReference type="GO" id="GO:0000287">
    <property type="term" value="F:magnesium ion binding"/>
    <property type="evidence" value="ECO:0007669"/>
    <property type="project" value="TreeGrafter"/>
</dbReference>
<dbReference type="GO" id="GO:0006107">
    <property type="term" value="P:oxaloacetate metabolic process"/>
    <property type="evidence" value="ECO:0007669"/>
    <property type="project" value="TreeGrafter"/>
</dbReference>
<dbReference type="PIRSF" id="PIRSF015582">
    <property type="entry name" value="Cit_lyase_B"/>
    <property type="match status" value="1"/>
</dbReference>
<accession>A0A7W6C8P4</accession>
<comment type="similarity">
    <text evidence="2">Belongs to the HpcH/HpaI aldolase family.</text>
</comment>
<evidence type="ECO:0000313" key="8">
    <source>
        <dbReference type="EMBL" id="MBB3940467.1"/>
    </source>
</evidence>
<evidence type="ECO:0000313" key="9">
    <source>
        <dbReference type="Proteomes" id="UP000561459"/>
    </source>
</evidence>
<dbReference type="PANTHER" id="PTHR32308:SF10">
    <property type="entry name" value="CITRATE LYASE SUBUNIT BETA"/>
    <property type="match status" value="1"/>
</dbReference>
<keyword evidence="3 6" id="KW-0479">Metal-binding</keyword>
<proteinExistence type="inferred from homology"/>
<evidence type="ECO:0000259" key="7">
    <source>
        <dbReference type="Pfam" id="PF03328"/>
    </source>
</evidence>
<dbReference type="InterPro" id="IPR011206">
    <property type="entry name" value="Citrate_lyase_beta/mcl1/mcl2"/>
</dbReference>
<dbReference type="Proteomes" id="UP000561459">
    <property type="component" value="Unassembled WGS sequence"/>
</dbReference>
<feature type="binding site" evidence="5">
    <location>
        <position position="63"/>
    </location>
    <ligand>
        <name>substrate</name>
    </ligand>
</feature>
<feature type="domain" description="HpcH/HpaI aldolase/citrate lyase" evidence="7">
    <location>
        <begin position="10"/>
        <end position="205"/>
    </location>
</feature>
<comment type="caution">
    <text evidence="8">The sequence shown here is derived from an EMBL/GenBank/DDBJ whole genome shotgun (WGS) entry which is preliminary data.</text>
</comment>
<dbReference type="InterPro" id="IPR005000">
    <property type="entry name" value="Aldolase/citrate-lyase_domain"/>
</dbReference>
<dbReference type="InterPro" id="IPR040442">
    <property type="entry name" value="Pyrv_kinase-like_dom_sf"/>
</dbReference>
<dbReference type="SUPFAM" id="SSF51621">
    <property type="entry name" value="Phosphoenolpyruvate/pyruvate domain"/>
    <property type="match status" value="1"/>
</dbReference>
<name>A0A7W6C8P4_9SPHN</name>
<dbReference type="RefSeq" id="WP_183617063.1">
    <property type="nucleotide sequence ID" value="NZ_JACIDY010000004.1"/>
</dbReference>
<keyword evidence="4 6" id="KW-0460">Magnesium</keyword>
<evidence type="ECO:0000256" key="5">
    <source>
        <dbReference type="PIRSR" id="PIRSR015582-1"/>
    </source>
</evidence>
<dbReference type="GO" id="GO:0008816">
    <property type="term" value="F:citryl-CoA lyase activity"/>
    <property type="evidence" value="ECO:0007669"/>
    <property type="project" value="UniProtKB-EC"/>
</dbReference>
<feature type="binding site" evidence="5">
    <location>
        <position position="112"/>
    </location>
    <ligand>
        <name>substrate</name>
    </ligand>
</feature>
<protein>
    <submittedName>
        <fullName evidence="8">Citrate lyase subunit beta/citryl-CoA lyase</fullName>
        <ecNumber evidence="8">4.1.3.34</ecNumber>
    </submittedName>
</protein>
<dbReference type="EC" id="4.1.3.34" evidence="8"/>
<dbReference type="AlphaFoldDB" id="A0A7W6C8P4"/>
<evidence type="ECO:0000256" key="1">
    <source>
        <dbReference type="ARBA" id="ARBA00001946"/>
    </source>
</evidence>
<dbReference type="Gene3D" id="3.20.20.60">
    <property type="entry name" value="Phosphoenolpyruvate-binding domains"/>
    <property type="match status" value="1"/>
</dbReference>
<dbReference type="EMBL" id="JACIDY010000004">
    <property type="protein sequence ID" value="MBB3940467.1"/>
    <property type="molecule type" value="Genomic_DNA"/>
</dbReference>
<evidence type="ECO:0000256" key="6">
    <source>
        <dbReference type="PIRSR" id="PIRSR015582-2"/>
    </source>
</evidence>
<gene>
    <name evidence="8" type="ORF">GGR39_002124</name>
</gene>
<evidence type="ECO:0000256" key="4">
    <source>
        <dbReference type="ARBA" id="ARBA00022842"/>
    </source>
</evidence>